<dbReference type="PANTHER" id="PTHR39610:SF2">
    <property type="entry name" value="BZIP DOMAIN-CONTAINING PROTEIN"/>
    <property type="match status" value="1"/>
</dbReference>
<reference evidence="2 3" key="1">
    <citation type="submission" date="2018-02" db="EMBL/GenBank/DDBJ databases">
        <title>The genomes of Aspergillus section Nigri reveals drivers in fungal speciation.</title>
        <authorList>
            <consortium name="DOE Joint Genome Institute"/>
            <person name="Vesth T.C."/>
            <person name="Nybo J."/>
            <person name="Theobald S."/>
            <person name="Brandl J."/>
            <person name="Frisvad J.C."/>
            <person name="Nielsen K.F."/>
            <person name="Lyhne E.K."/>
            <person name="Kogle M.E."/>
            <person name="Kuo A."/>
            <person name="Riley R."/>
            <person name="Clum A."/>
            <person name="Nolan M."/>
            <person name="Lipzen A."/>
            <person name="Salamov A."/>
            <person name="Henrissat B."/>
            <person name="Wiebenga A."/>
            <person name="De vries R.P."/>
            <person name="Grigoriev I.V."/>
            <person name="Mortensen U.H."/>
            <person name="Andersen M.R."/>
            <person name="Baker S.E."/>
        </authorList>
    </citation>
    <scope>NUCLEOTIDE SEQUENCE [LARGE SCALE GENOMIC DNA]</scope>
    <source>
        <strain evidence="2 3">CBS 313.89</strain>
    </source>
</reference>
<dbReference type="GeneID" id="63856928"/>
<feature type="region of interest" description="Disordered" evidence="1">
    <location>
        <begin position="1"/>
        <end position="27"/>
    </location>
</feature>
<feature type="compositionally biased region" description="Low complexity" evidence="1">
    <location>
        <begin position="235"/>
        <end position="257"/>
    </location>
</feature>
<keyword evidence="3" id="KW-1185">Reference proteome</keyword>
<dbReference type="VEuPathDB" id="FungiDB:BO72DRAFT_200143"/>
<dbReference type="PANTHER" id="PTHR39610">
    <property type="entry name" value="BZIP DOMAIN-CONTAINING PROTEIN-RELATED"/>
    <property type="match status" value="1"/>
</dbReference>
<feature type="compositionally biased region" description="Low complexity" evidence="1">
    <location>
        <begin position="132"/>
        <end position="148"/>
    </location>
</feature>
<proteinExistence type="predicted"/>
<evidence type="ECO:0000313" key="3">
    <source>
        <dbReference type="Proteomes" id="UP000249789"/>
    </source>
</evidence>
<gene>
    <name evidence="2" type="ORF">BO72DRAFT_200143</name>
</gene>
<dbReference type="EMBL" id="KZ824667">
    <property type="protein sequence ID" value="RAK74559.1"/>
    <property type="molecule type" value="Genomic_DNA"/>
</dbReference>
<feature type="compositionally biased region" description="Low complexity" evidence="1">
    <location>
        <begin position="93"/>
        <end position="121"/>
    </location>
</feature>
<feature type="compositionally biased region" description="Basic and acidic residues" evidence="1">
    <location>
        <begin position="380"/>
        <end position="392"/>
    </location>
</feature>
<dbReference type="Proteomes" id="UP000249789">
    <property type="component" value="Unassembled WGS sequence"/>
</dbReference>
<protein>
    <submittedName>
        <fullName evidence="2">Uncharacterized protein</fullName>
    </submittedName>
</protein>
<feature type="region of interest" description="Disordered" evidence="1">
    <location>
        <begin position="194"/>
        <end position="287"/>
    </location>
</feature>
<dbReference type="RefSeq" id="XP_040798569.1">
    <property type="nucleotide sequence ID" value="XM_040939595.1"/>
</dbReference>
<feature type="compositionally biased region" description="Low complexity" evidence="1">
    <location>
        <begin position="194"/>
        <end position="217"/>
    </location>
</feature>
<evidence type="ECO:0000313" key="2">
    <source>
        <dbReference type="EMBL" id="RAK74559.1"/>
    </source>
</evidence>
<dbReference type="AlphaFoldDB" id="A0A8G1RJS9"/>
<organism evidence="2 3">
    <name type="scientific">Aspergillus fijiensis CBS 313.89</name>
    <dbReference type="NCBI Taxonomy" id="1448319"/>
    <lineage>
        <taxon>Eukaryota</taxon>
        <taxon>Fungi</taxon>
        <taxon>Dikarya</taxon>
        <taxon>Ascomycota</taxon>
        <taxon>Pezizomycotina</taxon>
        <taxon>Eurotiomycetes</taxon>
        <taxon>Eurotiomycetidae</taxon>
        <taxon>Eurotiales</taxon>
        <taxon>Aspergillaceae</taxon>
        <taxon>Aspergillus</taxon>
    </lineage>
</organism>
<evidence type="ECO:0000256" key="1">
    <source>
        <dbReference type="SAM" id="MobiDB-lite"/>
    </source>
</evidence>
<accession>A0A8G1RJS9</accession>
<sequence>MCPDINSLPASPSPHTHTRTSSSPHRQRAVYDPLHLQNSPSGFSFLSLATMNNSPNSHLGDPNHAVATDLPHRPAPISSTRSGITGPERRRSAAGSNSILNSNNNSSNSNGNASESVSGESPLAPHDHRSSLSHNALRTSSSSSLGGSPIIALGDPHHQRAPSLGELHQELEQEQEAQVNRLLQMIRSQQTQLHQLQQQHQLSHPSSGTAVVDDAAVPFPPVPPHPASGSRASTQLASSLSSRRPSRPSSQAGSPSLRPRADSSRGPEGLEWVGGIGESPVRRGSRDESAFYQAEAAMLTRENQMLRQRIRELGKCISIQCQPMEPRSVTPVYVRSSANDQILIHHAQNAKSASSLLVPNHFNVLRSLAARTPTMPASRNPRDEDRQATRHD</sequence>
<feature type="region of interest" description="Disordered" evidence="1">
    <location>
        <begin position="370"/>
        <end position="392"/>
    </location>
</feature>
<feature type="compositionally biased region" description="Low complexity" evidence="1">
    <location>
        <begin position="13"/>
        <end position="24"/>
    </location>
</feature>
<name>A0A8G1RJS9_9EURO</name>
<dbReference type="OrthoDB" id="5407781at2759"/>
<feature type="region of interest" description="Disordered" evidence="1">
    <location>
        <begin position="55"/>
        <end position="161"/>
    </location>
</feature>